<evidence type="ECO:0000256" key="8">
    <source>
        <dbReference type="SAM" id="MobiDB-lite"/>
    </source>
</evidence>
<dbReference type="SMART" id="SM00487">
    <property type="entry name" value="DEXDc"/>
    <property type="match status" value="1"/>
</dbReference>
<dbReference type="GO" id="GO:0005829">
    <property type="term" value="C:cytosol"/>
    <property type="evidence" value="ECO:0007669"/>
    <property type="project" value="TreeGrafter"/>
</dbReference>
<dbReference type="CDD" id="cd00268">
    <property type="entry name" value="DEADc"/>
    <property type="match status" value="1"/>
</dbReference>
<dbReference type="InterPro" id="IPR044742">
    <property type="entry name" value="DEAD/DEAH_RhlB"/>
</dbReference>
<name>A0A512RNP6_9BACT</name>
<feature type="region of interest" description="Disordered" evidence="8">
    <location>
        <begin position="376"/>
        <end position="440"/>
    </location>
</feature>
<dbReference type="PROSITE" id="PS51194">
    <property type="entry name" value="HELICASE_CTER"/>
    <property type="match status" value="1"/>
</dbReference>
<dbReference type="GO" id="GO:0005524">
    <property type="term" value="F:ATP binding"/>
    <property type="evidence" value="ECO:0007669"/>
    <property type="project" value="UniProtKB-KW"/>
</dbReference>
<dbReference type="PROSITE" id="PS51195">
    <property type="entry name" value="Q_MOTIF"/>
    <property type="match status" value="1"/>
</dbReference>
<dbReference type="Gene3D" id="3.40.50.300">
    <property type="entry name" value="P-loop containing nucleotide triphosphate hydrolases"/>
    <property type="match status" value="2"/>
</dbReference>
<dbReference type="InterPro" id="IPR027417">
    <property type="entry name" value="P-loop_NTPase"/>
</dbReference>
<organism evidence="12 13">
    <name type="scientific">Chitinophaga cymbidii</name>
    <dbReference type="NCBI Taxonomy" id="1096750"/>
    <lineage>
        <taxon>Bacteria</taxon>
        <taxon>Pseudomonadati</taxon>
        <taxon>Bacteroidota</taxon>
        <taxon>Chitinophagia</taxon>
        <taxon>Chitinophagales</taxon>
        <taxon>Chitinophagaceae</taxon>
        <taxon>Chitinophaga</taxon>
    </lineage>
</organism>
<evidence type="ECO:0000259" key="9">
    <source>
        <dbReference type="PROSITE" id="PS51192"/>
    </source>
</evidence>
<evidence type="ECO:0000256" key="7">
    <source>
        <dbReference type="RuleBase" id="RU000492"/>
    </source>
</evidence>
<comment type="similarity">
    <text evidence="5 7">Belongs to the DEAD box helicase family.</text>
</comment>
<keyword evidence="3 7" id="KW-0347">Helicase</keyword>
<evidence type="ECO:0000313" key="12">
    <source>
        <dbReference type="EMBL" id="GEP97323.1"/>
    </source>
</evidence>
<dbReference type="RefSeq" id="WP_146864777.1">
    <property type="nucleotide sequence ID" value="NZ_BKAU01000004.1"/>
</dbReference>
<dbReference type="SMART" id="SM00490">
    <property type="entry name" value="HELICc"/>
    <property type="match status" value="1"/>
</dbReference>
<keyword evidence="4 7" id="KW-0067">ATP-binding</keyword>
<evidence type="ECO:0000259" key="11">
    <source>
        <dbReference type="PROSITE" id="PS51195"/>
    </source>
</evidence>
<feature type="short sequence motif" description="Q motif" evidence="6">
    <location>
        <begin position="1"/>
        <end position="29"/>
    </location>
</feature>
<dbReference type="GO" id="GO:0016787">
    <property type="term" value="F:hydrolase activity"/>
    <property type="evidence" value="ECO:0007669"/>
    <property type="project" value="UniProtKB-KW"/>
</dbReference>
<protein>
    <submittedName>
        <fullName evidence="12">RNA helicase</fullName>
    </submittedName>
</protein>
<evidence type="ECO:0000256" key="6">
    <source>
        <dbReference type="PROSITE-ProRule" id="PRU00552"/>
    </source>
</evidence>
<dbReference type="Pfam" id="PF00271">
    <property type="entry name" value="Helicase_C"/>
    <property type="match status" value="1"/>
</dbReference>
<evidence type="ECO:0000256" key="5">
    <source>
        <dbReference type="ARBA" id="ARBA00038437"/>
    </source>
</evidence>
<dbReference type="PANTHER" id="PTHR47959:SF13">
    <property type="entry name" value="ATP-DEPENDENT RNA HELICASE RHLE"/>
    <property type="match status" value="1"/>
</dbReference>
<dbReference type="SUPFAM" id="SSF52540">
    <property type="entry name" value="P-loop containing nucleoside triphosphate hydrolases"/>
    <property type="match status" value="1"/>
</dbReference>
<gene>
    <name evidence="12" type="ORF">CCY01nite_35830</name>
</gene>
<comment type="caution">
    <text evidence="12">The sequence shown here is derived from an EMBL/GenBank/DDBJ whole genome shotgun (WGS) entry which is preliminary data.</text>
</comment>
<feature type="domain" description="Helicase C-terminal" evidence="10">
    <location>
        <begin position="218"/>
        <end position="378"/>
    </location>
</feature>
<dbReference type="Proteomes" id="UP000321436">
    <property type="component" value="Unassembled WGS sequence"/>
</dbReference>
<dbReference type="InterPro" id="IPR014014">
    <property type="entry name" value="RNA_helicase_DEAD_Q_motif"/>
</dbReference>
<dbReference type="InterPro" id="IPR014001">
    <property type="entry name" value="Helicase_ATP-bd"/>
</dbReference>
<dbReference type="PANTHER" id="PTHR47959">
    <property type="entry name" value="ATP-DEPENDENT RNA HELICASE RHLE-RELATED"/>
    <property type="match status" value="1"/>
</dbReference>
<proteinExistence type="inferred from homology"/>
<evidence type="ECO:0000313" key="13">
    <source>
        <dbReference type="Proteomes" id="UP000321436"/>
    </source>
</evidence>
<evidence type="ECO:0000256" key="2">
    <source>
        <dbReference type="ARBA" id="ARBA00022801"/>
    </source>
</evidence>
<dbReference type="GO" id="GO:0003724">
    <property type="term" value="F:RNA helicase activity"/>
    <property type="evidence" value="ECO:0007669"/>
    <property type="project" value="InterPro"/>
</dbReference>
<dbReference type="PROSITE" id="PS51192">
    <property type="entry name" value="HELICASE_ATP_BIND_1"/>
    <property type="match status" value="1"/>
</dbReference>
<dbReference type="AlphaFoldDB" id="A0A512RNP6"/>
<feature type="compositionally biased region" description="Basic residues" evidence="8">
    <location>
        <begin position="401"/>
        <end position="420"/>
    </location>
</feature>
<feature type="domain" description="DEAD-box RNA helicase Q" evidence="11">
    <location>
        <begin position="1"/>
        <end position="29"/>
    </location>
</feature>
<feature type="compositionally biased region" description="Gly residues" evidence="8">
    <location>
        <begin position="389"/>
        <end position="400"/>
    </location>
</feature>
<dbReference type="InterPro" id="IPR011545">
    <property type="entry name" value="DEAD/DEAH_box_helicase_dom"/>
</dbReference>
<dbReference type="Pfam" id="PF00270">
    <property type="entry name" value="DEAD"/>
    <property type="match status" value="1"/>
</dbReference>
<dbReference type="OrthoDB" id="634931at2"/>
<dbReference type="PROSITE" id="PS00039">
    <property type="entry name" value="DEAD_ATP_HELICASE"/>
    <property type="match status" value="1"/>
</dbReference>
<dbReference type="InterPro" id="IPR050079">
    <property type="entry name" value="DEAD_box_RNA_helicase"/>
</dbReference>
<keyword evidence="1 7" id="KW-0547">Nucleotide-binding</keyword>
<reference evidence="12 13" key="1">
    <citation type="submission" date="2019-07" db="EMBL/GenBank/DDBJ databases">
        <title>Whole genome shotgun sequence of Chitinophaga cymbidii NBRC 109752.</title>
        <authorList>
            <person name="Hosoyama A."/>
            <person name="Uohara A."/>
            <person name="Ohji S."/>
            <person name="Ichikawa N."/>
        </authorList>
    </citation>
    <scope>NUCLEOTIDE SEQUENCE [LARGE SCALE GENOMIC DNA]</scope>
    <source>
        <strain evidence="12 13">NBRC 109752</strain>
    </source>
</reference>
<dbReference type="CDD" id="cd18787">
    <property type="entry name" value="SF2_C_DEAD"/>
    <property type="match status" value="1"/>
</dbReference>
<dbReference type="EMBL" id="BKAU01000004">
    <property type="protein sequence ID" value="GEP97323.1"/>
    <property type="molecule type" value="Genomic_DNA"/>
</dbReference>
<dbReference type="InterPro" id="IPR001650">
    <property type="entry name" value="Helicase_C-like"/>
</dbReference>
<evidence type="ECO:0000256" key="4">
    <source>
        <dbReference type="ARBA" id="ARBA00022840"/>
    </source>
</evidence>
<dbReference type="GO" id="GO:0003676">
    <property type="term" value="F:nucleic acid binding"/>
    <property type="evidence" value="ECO:0007669"/>
    <property type="project" value="InterPro"/>
</dbReference>
<accession>A0A512RNP6</accession>
<feature type="domain" description="Helicase ATP-binding" evidence="9">
    <location>
        <begin position="32"/>
        <end position="208"/>
    </location>
</feature>
<evidence type="ECO:0000256" key="1">
    <source>
        <dbReference type="ARBA" id="ARBA00022741"/>
    </source>
</evidence>
<sequence>MHFYDFDFDDDLLDGIDAMGYTTATPVQEKVIPIILSGKDLIASAQTGTGKTAAFLLPTIQNLLTHTHDASQINSMIIVPTRELAVQIAQVLEGMSYFTNISSIAVYGGGDGNSFAVEKKALSSGVDIVICTPGRMIAHLNMGYVKLQGLKYLVLDEADRMLDMGFHDDIEKIISYLPKERQTLLFSATMPEKMRKLALKILKDPEQVNIAISKPPEKIVQEAFVVHEEQKAPLIKHVLESRRKQSVIIFCSRKQNVKQLTLLLKKAKFSVEEIHSDLEQEKREQALLDFKNKKLNILVATDILSRGIDIEDIDLVINYDVPNDGEDYIHRIGRTARAATDGTAYTFITPKEQGRFSRIEQLLGHEVVKVPVPEAFGPAPVYQPKNRKSGGGGGGGNGRPGKGRGKGGNNRKFHHKHGKNNKGGGAPHKGPSSPKTSAQQ</sequence>
<keyword evidence="13" id="KW-1185">Reference proteome</keyword>
<dbReference type="InterPro" id="IPR000629">
    <property type="entry name" value="RNA-helicase_DEAD-box_CS"/>
</dbReference>
<keyword evidence="2 7" id="KW-0378">Hydrolase</keyword>
<evidence type="ECO:0000256" key="3">
    <source>
        <dbReference type="ARBA" id="ARBA00022806"/>
    </source>
</evidence>
<evidence type="ECO:0000259" key="10">
    <source>
        <dbReference type="PROSITE" id="PS51194"/>
    </source>
</evidence>